<evidence type="ECO:0000259" key="1">
    <source>
        <dbReference type="Pfam" id="PF12315"/>
    </source>
</evidence>
<dbReference type="CDD" id="cd09396">
    <property type="entry name" value="LIM_DA1"/>
    <property type="match status" value="1"/>
</dbReference>
<dbReference type="Gene3D" id="2.10.110.10">
    <property type="entry name" value="Cysteine Rich Protein"/>
    <property type="match status" value="1"/>
</dbReference>
<reference evidence="2 3" key="1">
    <citation type="submission" date="2019-12" db="EMBL/GenBank/DDBJ databases">
        <authorList>
            <person name="Alioto T."/>
            <person name="Alioto T."/>
            <person name="Gomez Garrido J."/>
        </authorList>
    </citation>
    <scope>NUCLEOTIDE SEQUENCE [LARGE SCALE GENOMIC DNA]</scope>
</reference>
<evidence type="ECO:0000313" key="3">
    <source>
        <dbReference type="Proteomes" id="UP000594638"/>
    </source>
</evidence>
<dbReference type="EMBL" id="CACTIH010003799">
    <property type="protein sequence ID" value="CAA2985273.1"/>
    <property type="molecule type" value="Genomic_DNA"/>
</dbReference>
<accession>A0A8S0S142</accession>
<dbReference type="SUPFAM" id="SSF57716">
    <property type="entry name" value="Glucocorticoid receptor-like (DNA-binding domain)"/>
    <property type="match status" value="1"/>
</dbReference>
<dbReference type="InterPro" id="IPR045218">
    <property type="entry name" value="DA1-like"/>
</dbReference>
<dbReference type="Pfam" id="PF12315">
    <property type="entry name" value="DA1-like"/>
    <property type="match status" value="1"/>
</dbReference>
<protein>
    <submittedName>
        <fullName evidence="2">DA1-related 1-like isoform X1</fullName>
    </submittedName>
</protein>
<dbReference type="PANTHER" id="PTHR24209:SF25">
    <property type="entry name" value="PROTEIN DA1-RELATED 1"/>
    <property type="match status" value="1"/>
</dbReference>
<dbReference type="Proteomes" id="UP000594638">
    <property type="component" value="Unassembled WGS sequence"/>
</dbReference>
<keyword evidence="3" id="KW-1185">Reference proteome</keyword>
<dbReference type="Gramene" id="OE9A025542T1">
    <property type="protein sequence ID" value="OE9A025542C1"/>
    <property type="gene ID" value="OE9A025542"/>
</dbReference>
<organism evidence="2 3">
    <name type="scientific">Olea europaea subsp. europaea</name>
    <dbReference type="NCBI Taxonomy" id="158383"/>
    <lineage>
        <taxon>Eukaryota</taxon>
        <taxon>Viridiplantae</taxon>
        <taxon>Streptophyta</taxon>
        <taxon>Embryophyta</taxon>
        <taxon>Tracheophyta</taxon>
        <taxon>Spermatophyta</taxon>
        <taxon>Magnoliopsida</taxon>
        <taxon>eudicotyledons</taxon>
        <taxon>Gunneridae</taxon>
        <taxon>Pentapetalae</taxon>
        <taxon>asterids</taxon>
        <taxon>lamiids</taxon>
        <taxon>Lamiales</taxon>
        <taxon>Oleaceae</taxon>
        <taxon>Oleeae</taxon>
        <taxon>Olea</taxon>
    </lineage>
</organism>
<gene>
    <name evidence="2" type="ORF">OLEA9_A025542</name>
</gene>
<dbReference type="GO" id="GO:0043130">
    <property type="term" value="F:ubiquitin binding"/>
    <property type="evidence" value="ECO:0007669"/>
    <property type="project" value="TreeGrafter"/>
</dbReference>
<dbReference type="OrthoDB" id="25414at2759"/>
<dbReference type="PANTHER" id="PTHR24209">
    <property type="entry name" value="PROTEIN DA1-RELATED 2"/>
    <property type="match status" value="1"/>
</dbReference>
<name>A0A8S0S142_OLEEU</name>
<evidence type="ECO:0000313" key="2">
    <source>
        <dbReference type="EMBL" id="CAA2985273.1"/>
    </source>
</evidence>
<comment type="caution">
    <text evidence="2">The sequence shown here is derived from an EMBL/GenBank/DDBJ whole genome shotgun (WGS) entry which is preliminary data.</text>
</comment>
<proteinExistence type="predicted"/>
<sequence length="382" mass="44453">MLFEIYAGKGFLYHEAITIPLMGWFRKVCKGSRHKFSEGEYNRRHGSNTQDNYHSTSQLELVEAALENDEQLARALQESLNFEPEYDNTVSNSRASSSSSSLNDCNAEIDHQSSLSYTRELWHASRFRCHECNQLIYDSEFSMSGSFPYHKACYQEHFYPKCEVCKKFLPGSFYWLHPYWKQKSCRSHWSDGTPRCSSCNRLTESAEAKYVAFDDGRKLCLKCMESVIMDKNEFQPVYLEVQEFYEGLDMKIEQEFPMILVDLKAMNEAMYGEKLDHGKEYEIIRGLCLSEEKRVNQIQRRPKIGAGNQVTDVTTEPYKLTSKFDVTAILILYGLPRLLTGSILAHEMMHAWLRLNGTLFFTFKNLEHVSRIVSYTTLKYHS</sequence>
<dbReference type="InterPro" id="IPR022087">
    <property type="entry name" value="DA1-like_dom"/>
</dbReference>
<feature type="domain" description="Protein DA1-like" evidence="1">
    <location>
        <begin position="247"/>
        <end position="363"/>
    </location>
</feature>
<dbReference type="AlphaFoldDB" id="A0A8S0S142"/>